<proteinExistence type="predicted"/>
<evidence type="ECO:0000256" key="1">
    <source>
        <dbReference type="SAM" id="MobiDB-lite"/>
    </source>
</evidence>
<sequence>MSNPADAITLAISKLTIDAQSYSSSPSVSAPHIPTLTSPPSHPHPHIPTLTSHPKTDPLQRPSQEVLNLLTEGHHALLSYIGELHSCFADCRYCTTDTAARDVDVVVPEMIAFCHRYFEDCGDGCPFGGDCVDCQEGGGAGEGSGEEERGVDVMVEGEGEMQMEGEPEAMSGAQDEDEDEDMRKPEHSGWGEVIGVEDMPMQESGKAVGDDEGEMHML</sequence>
<dbReference type="AlphaFoldDB" id="A0A2P7Z3Z1"/>
<keyword evidence="3" id="KW-1185">Reference proteome</keyword>
<accession>A0A2P7Z3Z1</accession>
<evidence type="ECO:0000313" key="3">
    <source>
        <dbReference type="Proteomes" id="UP000243723"/>
    </source>
</evidence>
<dbReference type="EMBL" id="NHZQ01000331">
    <property type="protein sequence ID" value="PSK42938.1"/>
    <property type="molecule type" value="Genomic_DNA"/>
</dbReference>
<reference evidence="2 3" key="1">
    <citation type="submission" date="2017-05" db="EMBL/GenBank/DDBJ databases">
        <title>Draft genome sequence of Elsinoe australis.</title>
        <authorList>
            <person name="Cheng Q."/>
        </authorList>
    </citation>
    <scope>NUCLEOTIDE SEQUENCE [LARGE SCALE GENOMIC DNA]</scope>
    <source>
        <strain evidence="2 3">NL1</strain>
    </source>
</reference>
<comment type="caution">
    <text evidence="2">The sequence shown here is derived from an EMBL/GenBank/DDBJ whole genome shotgun (WGS) entry which is preliminary data.</text>
</comment>
<feature type="region of interest" description="Disordered" evidence="1">
    <location>
        <begin position="26"/>
        <end position="60"/>
    </location>
</feature>
<evidence type="ECO:0000313" key="2">
    <source>
        <dbReference type="EMBL" id="PSK42938.1"/>
    </source>
</evidence>
<feature type="compositionally biased region" description="Low complexity" evidence="1">
    <location>
        <begin position="26"/>
        <end position="39"/>
    </location>
</feature>
<protein>
    <submittedName>
        <fullName evidence="2">Oligosaccharide translocation protein rft1</fullName>
    </submittedName>
</protein>
<gene>
    <name evidence="2" type="ORF">B9Z65_6892</name>
</gene>
<name>A0A2P7Z3Z1_9PEZI</name>
<feature type="region of interest" description="Disordered" evidence="1">
    <location>
        <begin position="161"/>
        <end position="218"/>
    </location>
</feature>
<dbReference type="Proteomes" id="UP000243723">
    <property type="component" value="Unassembled WGS sequence"/>
</dbReference>
<organism evidence="2 3">
    <name type="scientific">Elsinoe australis</name>
    <dbReference type="NCBI Taxonomy" id="40998"/>
    <lineage>
        <taxon>Eukaryota</taxon>
        <taxon>Fungi</taxon>
        <taxon>Dikarya</taxon>
        <taxon>Ascomycota</taxon>
        <taxon>Pezizomycotina</taxon>
        <taxon>Dothideomycetes</taxon>
        <taxon>Dothideomycetidae</taxon>
        <taxon>Myriangiales</taxon>
        <taxon>Elsinoaceae</taxon>
        <taxon>Elsinoe</taxon>
    </lineage>
</organism>